<accession>A0A6L5X7N5</accession>
<evidence type="ECO:0000313" key="4">
    <source>
        <dbReference type="Proteomes" id="UP000481852"/>
    </source>
</evidence>
<dbReference type="Pfam" id="PF04014">
    <property type="entry name" value="MazE_antitoxin"/>
    <property type="match status" value="1"/>
</dbReference>
<dbReference type="InterPro" id="IPR047976">
    <property type="entry name" value="Anti_VapB2-like"/>
</dbReference>
<dbReference type="AlphaFoldDB" id="A0A6L5X7N5"/>
<evidence type="ECO:0000259" key="2">
    <source>
        <dbReference type="Pfam" id="PF04014"/>
    </source>
</evidence>
<feature type="domain" description="SpoVT-AbrB" evidence="2">
    <location>
        <begin position="7"/>
        <end position="47"/>
    </location>
</feature>
<keyword evidence="3" id="KW-0238">DNA-binding</keyword>
<dbReference type="InterPro" id="IPR051734">
    <property type="entry name" value="VapB_TA_antitoxins"/>
</dbReference>
<dbReference type="PANTHER" id="PTHR37550:SF3">
    <property type="entry name" value="ANTITOXIN VAPB1"/>
    <property type="match status" value="1"/>
</dbReference>
<protein>
    <submittedName>
        <fullName evidence="3">AbrB/MazE/SpoVT family DNA-binding domain-containing protein</fullName>
    </submittedName>
</protein>
<organism evidence="3 4">
    <name type="scientific">Porcincola intestinalis</name>
    <dbReference type="NCBI Taxonomy" id="2606632"/>
    <lineage>
        <taxon>Bacteria</taxon>
        <taxon>Bacillati</taxon>
        <taxon>Bacillota</taxon>
        <taxon>Clostridia</taxon>
        <taxon>Lachnospirales</taxon>
        <taxon>Lachnospiraceae</taxon>
        <taxon>Porcincola</taxon>
    </lineage>
</organism>
<sequence length="77" mass="8775">MVETAKVFTNGGSQAVRLPKDFRFDTDEVDVNRIGKIVILVPKENRWAGLLQSLDMFTDDFMKDGRGDLKTEEREAL</sequence>
<keyword evidence="4" id="KW-1185">Reference proteome</keyword>
<gene>
    <name evidence="3" type="ORF">FYJ35_07420</name>
</gene>
<dbReference type="GO" id="GO:0003677">
    <property type="term" value="F:DNA binding"/>
    <property type="evidence" value="ECO:0007669"/>
    <property type="project" value="UniProtKB-KW"/>
</dbReference>
<dbReference type="Proteomes" id="UP000481852">
    <property type="component" value="Unassembled WGS sequence"/>
</dbReference>
<dbReference type="RefSeq" id="WP_154525134.1">
    <property type="nucleotide sequence ID" value="NZ_JAXEDB010000217.1"/>
</dbReference>
<comment type="caution">
    <text evidence="3">The sequence shown here is derived from an EMBL/GenBank/DDBJ whole genome shotgun (WGS) entry which is preliminary data.</text>
</comment>
<dbReference type="InterPro" id="IPR037914">
    <property type="entry name" value="SpoVT-AbrB_sf"/>
</dbReference>
<evidence type="ECO:0000256" key="1">
    <source>
        <dbReference type="ARBA" id="ARBA00007924"/>
    </source>
</evidence>
<dbReference type="NCBIfam" id="NF040493">
    <property type="entry name" value="TA_anti_VapB"/>
    <property type="match status" value="1"/>
</dbReference>
<name>A0A6L5X7N5_9FIRM</name>
<proteinExistence type="inferred from homology"/>
<dbReference type="PANTHER" id="PTHR37550">
    <property type="entry name" value="ANTITOXIN VAPB1"/>
    <property type="match status" value="1"/>
</dbReference>
<comment type="similarity">
    <text evidence="1">Belongs to the VapB family.</text>
</comment>
<dbReference type="SUPFAM" id="SSF89447">
    <property type="entry name" value="AbrB/MazE/MraZ-like"/>
    <property type="match status" value="1"/>
</dbReference>
<dbReference type="Gene3D" id="2.10.260.10">
    <property type="match status" value="1"/>
</dbReference>
<dbReference type="InterPro" id="IPR007159">
    <property type="entry name" value="SpoVT-AbrB_dom"/>
</dbReference>
<reference evidence="3 4" key="1">
    <citation type="submission" date="2019-08" db="EMBL/GenBank/DDBJ databases">
        <title>In-depth cultivation of the pig gut microbiome towards novel bacterial diversity and tailored functional studies.</title>
        <authorList>
            <person name="Wylensek D."/>
            <person name="Hitch T.C.A."/>
            <person name="Clavel T."/>
        </authorList>
    </citation>
    <scope>NUCLEOTIDE SEQUENCE [LARGE SCALE GENOMIC DNA]</scope>
    <source>
        <strain evidence="3 4">Oil+RF-744-WCA-WT-11</strain>
    </source>
</reference>
<dbReference type="EMBL" id="VULZ01000006">
    <property type="protein sequence ID" value="MSS14874.1"/>
    <property type="molecule type" value="Genomic_DNA"/>
</dbReference>
<evidence type="ECO:0000313" key="3">
    <source>
        <dbReference type="EMBL" id="MSS14874.1"/>
    </source>
</evidence>